<protein>
    <submittedName>
        <fullName evidence="1">Uncharacterized protein</fullName>
    </submittedName>
</protein>
<reference evidence="1 2" key="1">
    <citation type="submission" date="2020-11" db="EMBL/GenBank/DDBJ databases">
        <title>Kefir isolates.</title>
        <authorList>
            <person name="Marcisauskas S."/>
            <person name="Kim Y."/>
            <person name="Blasche S."/>
        </authorList>
    </citation>
    <scope>NUCLEOTIDE SEQUENCE [LARGE SCALE GENOMIC DNA]</scope>
    <source>
        <strain evidence="1 2">KR</strain>
    </source>
</reference>
<sequence>MPLIPIEQFGLQLQQSGEISGELPFQKVGTMFFRARPKDNILENGIAALPNPLAGPRYLEGRKWLQCGQPGDRYYQSMGVQAPSRPAVSVLRELKSRMCEVGPSVDNPFVNYGSGYRLCFWQLTPMGDGIEWTAEEQQPDPPKQVEWGGRLEHEDGSGQWQPITTPPFSVEVYFEFTFHWPPLDLEAAGGQVLPAHQPQAREPGKHVQLLGRPRFQPFRTSESQHFILELSNLFAPRA</sequence>
<proteinExistence type="predicted"/>
<dbReference type="AlphaFoldDB" id="A0A9P7B3H4"/>
<name>A0A9P7B3H4_RHOMI</name>
<comment type="caution">
    <text evidence="1">The sequence shown here is derived from an EMBL/GenBank/DDBJ whole genome shotgun (WGS) entry which is preliminary data.</text>
</comment>
<gene>
    <name evidence="1" type="ORF">C6P46_000332</name>
</gene>
<accession>A0A9P7B3H4</accession>
<dbReference type="Proteomes" id="UP000777482">
    <property type="component" value="Unassembled WGS sequence"/>
</dbReference>
<evidence type="ECO:0000313" key="1">
    <source>
        <dbReference type="EMBL" id="KAG0656264.1"/>
    </source>
</evidence>
<organism evidence="1 2">
    <name type="scientific">Rhodotorula mucilaginosa</name>
    <name type="common">Yeast</name>
    <name type="synonym">Rhodotorula rubra</name>
    <dbReference type="NCBI Taxonomy" id="5537"/>
    <lineage>
        <taxon>Eukaryota</taxon>
        <taxon>Fungi</taxon>
        <taxon>Dikarya</taxon>
        <taxon>Basidiomycota</taxon>
        <taxon>Pucciniomycotina</taxon>
        <taxon>Microbotryomycetes</taxon>
        <taxon>Sporidiobolales</taxon>
        <taxon>Sporidiobolaceae</taxon>
        <taxon>Rhodotorula</taxon>
    </lineage>
</organism>
<keyword evidence="2" id="KW-1185">Reference proteome</keyword>
<dbReference type="EMBL" id="PUHQ01000100">
    <property type="protein sequence ID" value="KAG0656264.1"/>
    <property type="molecule type" value="Genomic_DNA"/>
</dbReference>
<evidence type="ECO:0000313" key="2">
    <source>
        <dbReference type="Proteomes" id="UP000777482"/>
    </source>
</evidence>